<proteinExistence type="predicted"/>
<evidence type="ECO:0000313" key="2">
    <source>
        <dbReference type="EMBL" id="AET33015.1"/>
    </source>
</evidence>
<gene>
    <name evidence="2" type="ORF">P186_1597</name>
</gene>
<dbReference type="Proteomes" id="UP000005867">
    <property type="component" value="Chromosome"/>
</dbReference>
<protein>
    <submittedName>
        <fullName evidence="2">Uncharacterized protein</fullName>
    </submittedName>
</protein>
<feature type="transmembrane region" description="Helical" evidence="1">
    <location>
        <begin position="6"/>
        <end position="23"/>
    </location>
</feature>
<keyword evidence="1" id="KW-0812">Transmembrane</keyword>
<keyword evidence="1" id="KW-1133">Transmembrane helix</keyword>
<sequence length="117" mass="13162">MMKDWVGLAISYALLSTFGIFLHDKPYLPLLVFYLFATAGVYNVAAVALRLPATPPLHAVITSPALYKSSFEYFLEHGSWVHPPSELEFLLMSTPMLFLTGFMSAYQTLWVVRGLWG</sequence>
<dbReference type="EMBL" id="CP003098">
    <property type="protein sequence ID" value="AET33015.1"/>
    <property type="molecule type" value="Genomic_DNA"/>
</dbReference>
<feature type="transmembrane region" description="Helical" evidence="1">
    <location>
        <begin position="89"/>
        <end position="112"/>
    </location>
</feature>
<keyword evidence="1" id="KW-0472">Membrane</keyword>
<dbReference type="KEGG" id="pyr:P186_1597"/>
<dbReference type="HOGENOM" id="CLU_2079512_0_0_2"/>
<feature type="transmembrane region" description="Helical" evidence="1">
    <location>
        <begin position="30"/>
        <end position="49"/>
    </location>
</feature>
<dbReference type="BioCyc" id="PSP1104324:GJSN-1569-MONOMER"/>
<name>G7VG17_9CREN</name>
<evidence type="ECO:0000313" key="3">
    <source>
        <dbReference type="Proteomes" id="UP000005867"/>
    </source>
</evidence>
<reference evidence="2 3" key="1">
    <citation type="journal article" date="2012" name="J. Bacteriol.">
        <title>Complete genome sequence of strain 1860, a crenarchaeon of the genus pyrobaculum able to grow with various electron acceptors.</title>
        <authorList>
            <person name="Mardanov A.V."/>
            <person name="Gumerov V.M."/>
            <person name="Slobodkina G.B."/>
            <person name="Beletsky A.V."/>
            <person name="Bonch-Osmolovskaya E.A."/>
            <person name="Ravin N.V."/>
            <person name="Skryabin K.G."/>
        </authorList>
    </citation>
    <scope>NUCLEOTIDE SEQUENCE [LARGE SCALE GENOMIC DNA]</scope>
    <source>
        <strain evidence="2 3">1860</strain>
    </source>
</reference>
<keyword evidence="3" id="KW-1185">Reference proteome</keyword>
<organism evidence="2 3">
    <name type="scientific">Pyrobaculum ferrireducens</name>
    <dbReference type="NCBI Taxonomy" id="1104324"/>
    <lineage>
        <taxon>Archaea</taxon>
        <taxon>Thermoproteota</taxon>
        <taxon>Thermoprotei</taxon>
        <taxon>Thermoproteales</taxon>
        <taxon>Thermoproteaceae</taxon>
        <taxon>Pyrobaculum</taxon>
    </lineage>
</organism>
<accession>G7VG17</accession>
<dbReference type="AlphaFoldDB" id="G7VG17"/>
<evidence type="ECO:0000256" key="1">
    <source>
        <dbReference type="SAM" id="Phobius"/>
    </source>
</evidence>